<dbReference type="AlphaFoldDB" id="A0A9P5MR88"/>
<reference evidence="1" key="2">
    <citation type="journal article" date="2020" name="Nat. Commun.">
        <title>Large-scale genome sequencing of mycorrhizal fungi provides insights into the early evolution of symbiotic traits.</title>
        <authorList>
            <person name="Miyauchi S."/>
            <person name="Kiss E."/>
            <person name="Kuo A."/>
            <person name="Drula E."/>
            <person name="Kohler A."/>
            <person name="Sanchez-Garcia M."/>
            <person name="Morin E."/>
            <person name="Andreopoulos B."/>
            <person name="Barry K.W."/>
            <person name="Bonito G."/>
            <person name="Buee M."/>
            <person name="Carver A."/>
            <person name="Chen C."/>
            <person name="Cichocki N."/>
            <person name="Clum A."/>
            <person name="Culley D."/>
            <person name="Crous P.W."/>
            <person name="Fauchery L."/>
            <person name="Girlanda M."/>
            <person name="Hayes R.D."/>
            <person name="Keri Z."/>
            <person name="LaButti K."/>
            <person name="Lipzen A."/>
            <person name="Lombard V."/>
            <person name="Magnuson J."/>
            <person name="Maillard F."/>
            <person name="Murat C."/>
            <person name="Nolan M."/>
            <person name="Ohm R.A."/>
            <person name="Pangilinan J."/>
            <person name="Pereira M.F."/>
            <person name="Perotto S."/>
            <person name="Peter M."/>
            <person name="Pfister S."/>
            <person name="Riley R."/>
            <person name="Sitrit Y."/>
            <person name="Stielow J.B."/>
            <person name="Szollosi G."/>
            <person name="Zifcakova L."/>
            <person name="Stursova M."/>
            <person name="Spatafora J.W."/>
            <person name="Tedersoo L."/>
            <person name="Vaario L.M."/>
            <person name="Yamada A."/>
            <person name="Yan M."/>
            <person name="Wang P."/>
            <person name="Xu J."/>
            <person name="Bruns T."/>
            <person name="Baldrian P."/>
            <person name="Vilgalys R."/>
            <person name="Dunand C."/>
            <person name="Henrissat B."/>
            <person name="Grigoriev I.V."/>
            <person name="Hibbett D."/>
            <person name="Nagy L.G."/>
            <person name="Martin F.M."/>
        </authorList>
    </citation>
    <scope>NUCLEOTIDE SEQUENCE</scope>
    <source>
        <strain evidence="1">Prilba</strain>
    </source>
</reference>
<name>A0A9P5MR88_9AGAM</name>
<organism evidence="1 2">
    <name type="scientific">Russula ochroleuca</name>
    <dbReference type="NCBI Taxonomy" id="152965"/>
    <lineage>
        <taxon>Eukaryota</taxon>
        <taxon>Fungi</taxon>
        <taxon>Dikarya</taxon>
        <taxon>Basidiomycota</taxon>
        <taxon>Agaricomycotina</taxon>
        <taxon>Agaricomycetes</taxon>
        <taxon>Russulales</taxon>
        <taxon>Russulaceae</taxon>
        <taxon>Russula</taxon>
    </lineage>
</organism>
<dbReference type="EMBL" id="WHVB01000016">
    <property type="protein sequence ID" value="KAF8475181.1"/>
    <property type="molecule type" value="Genomic_DNA"/>
</dbReference>
<keyword evidence="2" id="KW-1185">Reference proteome</keyword>
<evidence type="ECO:0000313" key="1">
    <source>
        <dbReference type="EMBL" id="KAF8475181.1"/>
    </source>
</evidence>
<proteinExistence type="predicted"/>
<sequence>MKAFEASSGYRRSRPSSPGLPRRFCFGLVLCESPAQTLPHLASVTYLTFNSEVYGGIAAIAWASYLLRPSPTTCLLGLNRLISCPPEWRLPSKATHRQMGSGLALVSVRDGTKVVLLAADCCNVALSVAVSQFLLPIPKPAVHRSVSFALFCSTINGCLPPTIRVRTTTFDLYRRHAPP</sequence>
<reference evidence="1" key="1">
    <citation type="submission" date="2019-10" db="EMBL/GenBank/DDBJ databases">
        <authorList>
            <consortium name="DOE Joint Genome Institute"/>
            <person name="Kuo A."/>
            <person name="Miyauchi S."/>
            <person name="Kiss E."/>
            <person name="Drula E."/>
            <person name="Kohler A."/>
            <person name="Sanchez-Garcia M."/>
            <person name="Andreopoulos B."/>
            <person name="Barry K.W."/>
            <person name="Bonito G."/>
            <person name="Buee M."/>
            <person name="Carver A."/>
            <person name="Chen C."/>
            <person name="Cichocki N."/>
            <person name="Clum A."/>
            <person name="Culley D."/>
            <person name="Crous P.W."/>
            <person name="Fauchery L."/>
            <person name="Girlanda M."/>
            <person name="Hayes R."/>
            <person name="Keri Z."/>
            <person name="LaButti K."/>
            <person name="Lipzen A."/>
            <person name="Lombard V."/>
            <person name="Magnuson J."/>
            <person name="Maillard F."/>
            <person name="Morin E."/>
            <person name="Murat C."/>
            <person name="Nolan M."/>
            <person name="Ohm R."/>
            <person name="Pangilinan J."/>
            <person name="Pereira M."/>
            <person name="Perotto S."/>
            <person name="Peter M."/>
            <person name="Riley R."/>
            <person name="Sitrit Y."/>
            <person name="Stielow B."/>
            <person name="Szollosi G."/>
            <person name="Zifcakova L."/>
            <person name="Stursova M."/>
            <person name="Spatafora J.W."/>
            <person name="Tedersoo L."/>
            <person name="Vaario L.-M."/>
            <person name="Yamada A."/>
            <person name="Yan M."/>
            <person name="Wang P."/>
            <person name="Xu J."/>
            <person name="Bruns T."/>
            <person name="Baldrian P."/>
            <person name="Vilgalys R."/>
            <person name="Henrissat B."/>
            <person name="Grigoriev I.V."/>
            <person name="Hibbett D."/>
            <person name="Nagy L.G."/>
            <person name="Martin F.M."/>
        </authorList>
    </citation>
    <scope>NUCLEOTIDE SEQUENCE</scope>
    <source>
        <strain evidence="1">Prilba</strain>
    </source>
</reference>
<accession>A0A9P5MR88</accession>
<comment type="caution">
    <text evidence="1">The sequence shown here is derived from an EMBL/GenBank/DDBJ whole genome shotgun (WGS) entry which is preliminary data.</text>
</comment>
<protein>
    <submittedName>
        <fullName evidence="1">Uncharacterized protein</fullName>
    </submittedName>
</protein>
<dbReference type="Proteomes" id="UP000759537">
    <property type="component" value="Unassembled WGS sequence"/>
</dbReference>
<evidence type="ECO:0000313" key="2">
    <source>
        <dbReference type="Proteomes" id="UP000759537"/>
    </source>
</evidence>
<gene>
    <name evidence="1" type="ORF">DFH94DRAFT_115026</name>
</gene>